<comment type="caution">
    <text evidence="3">The sequence shown here is derived from an EMBL/GenBank/DDBJ whole genome shotgun (WGS) entry which is preliminary data.</text>
</comment>
<accession>A0ABT0IYM3</accession>
<evidence type="ECO:0000256" key="1">
    <source>
        <dbReference type="SAM" id="MobiDB-lite"/>
    </source>
</evidence>
<organism evidence="3 4">
    <name type="scientific">Isoptericola peretonis</name>
    <dbReference type="NCBI Taxonomy" id="2918523"/>
    <lineage>
        <taxon>Bacteria</taxon>
        <taxon>Bacillati</taxon>
        <taxon>Actinomycetota</taxon>
        <taxon>Actinomycetes</taxon>
        <taxon>Micrococcales</taxon>
        <taxon>Promicromonosporaceae</taxon>
        <taxon>Isoptericola</taxon>
    </lineage>
</organism>
<reference evidence="3 4" key="1">
    <citation type="submission" date="2022-02" db="EMBL/GenBank/DDBJ databases">
        <title>The car tank lid bacteriome: a reservoir of bacteria with potential in bioremediation of fuel.</title>
        <authorList>
            <person name="Vidal-Verdu A."/>
            <person name="Gomez-Martinez D."/>
            <person name="Latorre-Perez A."/>
            <person name="Pereto J."/>
            <person name="Porcar M."/>
        </authorList>
    </citation>
    <scope>NUCLEOTIDE SEQUENCE [LARGE SCALE GENOMIC DNA]</scope>
    <source>
        <strain evidence="3 4">4D.3</strain>
    </source>
</reference>
<evidence type="ECO:0000313" key="3">
    <source>
        <dbReference type="EMBL" id="MCK9792350.1"/>
    </source>
</evidence>
<sequence>MQCPHDQSVLVMTERKGIEIDYCPQCRGVWLDRGELDKIIERSLESEIAAEARGPVPPAPAPASPGPPLPASYDERRYDDRRYDEPRYDDRRYDDKRYDDKRYDDRGYDPRYRKRKKKDSFLGDLFDF</sequence>
<protein>
    <submittedName>
        <fullName evidence="3">Zf-TFIIB domain-containing protein</fullName>
    </submittedName>
</protein>
<proteinExistence type="predicted"/>
<name>A0ABT0IYM3_9MICO</name>
<dbReference type="RefSeq" id="WP_416342224.1">
    <property type="nucleotide sequence ID" value="NZ_JALQCY010000001.1"/>
</dbReference>
<feature type="region of interest" description="Disordered" evidence="1">
    <location>
        <begin position="49"/>
        <end position="111"/>
    </location>
</feature>
<keyword evidence="4" id="KW-1185">Reference proteome</keyword>
<feature type="compositionally biased region" description="Basic and acidic residues" evidence="1">
    <location>
        <begin position="73"/>
        <end position="111"/>
    </location>
</feature>
<dbReference type="InterPro" id="IPR027392">
    <property type="entry name" value="TF_Znf"/>
</dbReference>
<feature type="compositionally biased region" description="Pro residues" evidence="1">
    <location>
        <begin position="55"/>
        <end position="70"/>
    </location>
</feature>
<evidence type="ECO:0000313" key="4">
    <source>
        <dbReference type="Proteomes" id="UP001651050"/>
    </source>
</evidence>
<dbReference type="Pfam" id="PF13453">
    <property type="entry name" value="Zn_ribbon_TFIIB"/>
    <property type="match status" value="1"/>
</dbReference>
<evidence type="ECO:0000259" key="2">
    <source>
        <dbReference type="Pfam" id="PF13453"/>
    </source>
</evidence>
<dbReference type="EMBL" id="JALQCY010000001">
    <property type="protein sequence ID" value="MCK9792350.1"/>
    <property type="molecule type" value="Genomic_DNA"/>
</dbReference>
<gene>
    <name evidence="3" type="ORF">M1843_01145</name>
</gene>
<dbReference type="Proteomes" id="UP001651050">
    <property type="component" value="Unassembled WGS sequence"/>
</dbReference>
<feature type="domain" description="Transcription factor zinc-finger" evidence="2">
    <location>
        <begin position="2"/>
        <end position="42"/>
    </location>
</feature>